<evidence type="ECO:0000313" key="2">
    <source>
        <dbReference type="EMBL" id="SHE35089.1"/>
    </source>
</evidence>
<feature type="signal peptide" evidence="1">
    <location>
        <begin position="1"/>
        <end position="21"/>
    </location>
</feature>
<dbReference type="OrthoDB" id="1451189at2"/>
<dbReference type="Pfam" id="PF13715">
    <property type="entry name" value="CarbopepD_reg_2"/>
    <property type="match status" value="1"/>
</dbReference>
<reference evidence="2 3" key="1">
    <citation type="submission" date="2016-11" db="EMBL/GenBank/DDBJ databases">
        <authorList>
            <person name="Jaros S."/>
            <person name="Januszkiewicz K."/>
            <person name="Wedrychowicz H."/>
        </authorList>
    </citation>
    <scope>NUCLEOTIDE SEQUENCE [LARGE SCALE GENOMIC DNA]</scope>
    <source>
        <strain evidence="2 3">DSM 25661</strain>
    </source>
</reference>
<keyword evidence="1" id="KW-0732">Signal</keyword>
<proteinExistence type="predicted"/>
<dbReference type="Gene3D" id="2.60.40.1120">
    <property type="entry name" value="Carboxypeptidase-like, regulatory domain"/>
    <property type="match status" value="1"/>
</dbReference>
<evidence type="ECO:0000256" key="1">
    <source>
        <dbReference type="SAM" id="SignalP"/>
    </source>
</evidence>
<dbReference type="RefSeq" id="WP_073191041.1">
    <property type="nucleotide sequence ID" value="NZ_FQTW01000001.1"/>
</dbReference>
<gene>
    <name evidence="2" type="ORF">SAMN05444278_101302</name>
</gene>
<dbReference type="STRING" id="1155689.SAMN05444278_101302"/>
<evidence type="ECO:0000313" key="3">
    <source>
        <dbReference type="Proteomes" id="UP000184462"/>
    </source>
</evidence>
<dbReference type="PROSITE" id="PS51257">
    <property type="entry name" value="PROKAR_LIPOPROTEIN"/>
    <property type="match status" value="1"/>
</dbReference>
<dbReference type="SUPFAM" id="SSF49464">
    <property type="entry name" value="Carboxypeptidase regulatory domain-like"/>
    <property type="match status" value="1"/>
</dbReference>
<sequence length="101" mass="11285">MKLLVKLTVFCFISTALLSCGSDSNLISGKVVNQQDEALNDVLIQVVGTDLYAKSKTNGQFLINTKKRGDELLFKKEGYKIRFVKVKTSTENDIMVKLLPE</sequence>
<dbReference type="EMBL" id="FQTW01000001">
    <property type="protein sequence ID" value="SHE35089.1"/>
    <property type="molecule type" value="Genomic_DNA"/>
</dbReference>
<dbReference type="Proteomes" id="UP000184462">
    <property type="component" value="Unassembled WGS sequence"/>
</dbReference>
<accession>A0A1M4SSB4</accession>
<feature type="chain" id="PRO_5012070012" evidence="1">
    <location>
        <begin position="22"/>
        <end position="101"/>
    </location>
</feature>
<protein>
    <submittedName>
        <fullName evidence="2">CarboxypepD_reg-like domain-containing protein</fullName>
    </submittedName>
</protein>
<dbReference type="InterPro" id="IPR008969">
    <property type="entry name" value="CarboxyPept-like_regulatory"/>
</dbReference>
<keyword evidence="3" id="KW-1185">Reference proteome</keyword>
<name>A0A1M4SSB4_9FLAO</name>
<dbReference type="AlphaFoldDB" id="A0A1M4SSB4"/>
<organism evidence="2 3">
    <name type="scientific">Psychroflexus salarius</name>
    <dbReference type="NCBI Taxonomy" id="1155689"/>
    <lineage>
        <taxon>Bacteria</taxon>
        <taxon>Pseudomonadati</taxon>
        <taxon>Bacteroidota</taxon>
        <taxon>Flavobacteriia</taxon>
        <taxon>Flavobacteriales</taxon>
        <taxon>Flavobacteriaceae</taxon>
        <taxon>Psychroflexus</taxon>
    </lineage>
</organism>